<reference evidence="1" key="1">
    <citation type="submission" date="2009-10" db="EMBL/GenBank/DDBJ databases">
        <title>Diversity of trophic interactions inside an arsenic-rich microbial ecosystem.</title>
        <authorList>
            <person name="Bertin P.N."/>
            <person name="Heinrich-Salmeron A."/>
            <person name="Pelletier E."/>
            <person name="Goulhen-Chollet F."/>
            <person name="Arsene-Ploetze F."/>
            <person name="Gallien S."/>
            <person name="Calteau A."/>
            <person name="Vallenet D."/>
            <person name="Casiot C."/>
            <person name="Chane-Woon-Ming B."/>
            <person name="Giloteaux L."/>
            <person name="Barakat M."/>
            <person name="Bonnefoy V."/>
            <person name="Bruneel O."/>
            <person name="Chandler M."/>
            <person name="Cleiss J."/>
            <person name="Duran R."/>
            <person name="Elbaz-Poulichet F."/>
            <person name="Fonknechten N."/>
            <person name="Lauga B."/>
            <person name="Mornico D."/>
            <person name="Ortet P."/>
            <person name="Schaeffer C."/>
            <person name="Siguier P."/>
            <person name="Alexander Thil Smith A."/>
            <person name="Van Dorsselaer A."/>
            <person name="Weissenbach J."/>
            <person name="Medigue C."/>
            <person name="Le Paslier D."/>
        </authorList>
    </citation>
    <scope>NUCLEOTIDE SEQUENCE</scope>
</reference>
<dbReference type="AlphaFoldDB" id="E6QJF1"/>
<organism evidence="1">
    <name type="scientific">mine drainage metagenome</name>
    <dbReference type="NCBI Taxonomy" id="410659"/>
    <lineage>
        <taxon>unclassified sequences</taxon>
        <taxon>metagenomes</taxon>
        <taxon>ecological metagenomes</taxon>
    </lineage>
</organism>
<comment type="caution">
    <text evidence="1">The sequence shown here is derived from an EMBL/GenBank/DDBJ whole genome shotgun (WGS) entry which is preliminary data.</text>
</comment>
<accession>E6QJF1</accession>
<proteinExistence type="predicted"/>
<name>E6QJF1_9ZZZZ</name>
<evidence type="ECO:0000313" key="1">
    <source>
        <dbReference type="EMBL" id="CBI07367.1"/>
    </source>
</evidence>
<gene>
    <name evidence="1" type="ORF">CARN6_0699</name>
</gene>
<sequence>MQNKQKRWAVLAVSLAMASGPAWAIGMPLPTPNMVGGGASVYGSLVYGTGIISTTPPDLATSMNIQQLEDGLIMDNNGIYSYHLKPLMMAEQSKNRAANKTYFQALMMHMNAMAKAQQEARARLFETQNSQMPPSMPCASSTCTGQTTLSHAVAGGSGVFGLDNNVSGYTPLSTTIDENLVSQASARQPLKTYATQCTNFASAKEIADGVCPDPVSATPNLDILGSTLLDMPPVGHDETHQTLDNQALNQLVANLVQAPPIGKRHKAYYKTIAGQAEEGKMFSTRARISLSRTVLAQIAAMNTQNTGFGTDFAKALNKKLIVPTPIAANASLMQALAWEDQATYGNRKWYQQIAKMSKSALAKEHIILQAQQLQYQFIAFRQRTNIEALLATLLAEKTDGIQKQVNRSIVNNVASGPAS</sequence>
<dbReference type="EMBL" id="CABQ01000087">
    <property type="protein sequence ID" value="CBI07367.1"/>
    <property type="molecule type" value="Genomic_DNA"/>
</dbReference>
<protein>
    <submittedName>
        <fullName evidence="1">Uncharacterized protein</fullName>
    </submittedName>
</protein>